<reference evidence="1 2" key="1">
    <citation type="journal article" date="2013" name="Nature">
        <title>Insights into bilaterian evolution from three spiralian genomes.</title>
        <authorList>
            <person name="Simakov O."/>
            <person name="Marletaz F."/>
            <person name="Cho S.J."/>
            <person name="Edsinger-Gonzales E."/>
            <person name="Havlak P."/>
            <person name="Hellsten U."/>
            <person name="Kuo D.H."/>
            <person name="Larsson T."/>
            <person name="Lv J."/>
            <person name="Arendt D."/>
            <person name="Savage R."/>
            <person name="Osoegawa K."/>
            <person name="de Jong P."/>
            <person name="Grimwood J."/>
            <person name="Chapman J.A."/>
            <person name="Shapiro H."/>
            <person name="Aerts A."/>
            <person name="Otillar R.P."/>
            <person name="Terry A.Y."/>
            <person name="Boore J.L."/>
            <person name="Grigoriev I.V."/>
            <person name="Lindberg D.R."/>
            <person name="Seaver E.C."/>
            <person name="Weisblat D.A."/>
            <person name="Putnam N.H."/>
            <person name="Rokhsar D.S."/>
        </authorList>
    </citation>
    <scope>NUCLEOTIDE SEQUENCE [LARGE SCALE GENOMIC DNA]</scope>
</reference>
<protein>
    <submittedName>
        <fullName evidence="1">Uncharacterized protein</fullName>
    </submittedName>
</protein>
<dbReference type="GeneID" id="20229700"/>
<proteinExistence type="predicted"/>
<dbReference type="RefSeq" id="XP_009044048.1">
    <property type="nucleotide sequence ID" value="XM_009045800.1"/>
</dbReference>
<dbReference type="OrthoDB" id="10051449at2759"/>
<feature type="non-terminal residue" evidence="1">
    <location>
        <position position="1"/>
    </location>
</feature>
<dbReference type="AlphaFoldDB" id="V4B4U0"/>
<accession>V4B4U0</accession>
<dbReference type="HOGENOM" id="CLU_2313153_0_0_1"/>
<evidence type="ECO:0000313" key="2">
    <source>
        <dbReference type="Proteomes" id="UP000030746"/>
    </source>
</evidence>
<dbReference type="CTD" id="20229700"/>
<organism evidence="1 2">
    <name type="scientific">Lottia gigantea</name>
    <name type="common">Giant owl limpet</name>
    <dbReference type="NCBI Taxonomy" id="225164"/>
    <lineage>
        <taxon>Eukaryota</taxon>
        <taxon>Metazoa</taxon>
        <taxon>Spiralia</taxon>
        <taxon>Lophotrochozoa</taxon>
        <taxon>Mollusca</taxon>
        <taxon>Gastropoda</taxon>
        <taxon>Patellogastropoda</taxon>
        <taxon>Lottioidea</taxon>
        <taxon>Lottiidae</taxon>
        <taxon>Lottia</taxon>
    </lineage>
</organism>
<evidence type="ECO:0000313" key="1">
    <source>
        <dbReference type="EMBL" id="ESP05503.1"/>
    </source>
</evidence>
<dbReference type="KEGG" id="lgi:LOTGIDRAFT_103109"/>
<gene>
    <name evidence="1" type="ORF">LOTGIDRAFT_103109</name>
</gene>
<name>V4B4U0_LOTGI</name>
<dbReference type="Proteomes" id="UP000030746">
    <property type="component" value="Unassembled WGS sequence"/>
</dbReference>
<dbReference type="EMBL" id="KB199650">
    <property type="protein sequence ID" value="ESP05503.1"/>
    <property type="molecule type" value="Genomic_DNA"/>
</dbReference>
<keyword evidence="2" id="KW-1185">Reference proteome</keyword>
<sequence length="100" mass="11787">RVGTRIIMKDARFRPALEPGMKLALTLRHLASGDSYFSQKFSWRVPHNTQSLVIGYICNVILDEYLEEMLAYPSTPEEWKEVANRFYQRWNPCHRTRNVA</sequence>